<dbReference type="InterPro" id="IPR013517">
    <property type="entry name" value="FG-GAP"/>
</dbReference>
<dbReference type="EMBL" id="MT631591">
    <property type="protein sequence ID" value="QNO54742.1"/>
    <property type="molecule type" value="Genomic_DNA"/>
</dbReference>
<evidence type="ECO:0000256" key="1">
    <source>
        <dbReference type="ARBA" id="ARBA00022729"/>
    </source>
</evidence>
<dbReference type="AlphaFoldDB" id="A0A7G9Z3A8"/>
<evidence type="ECO:0000313" key="2">
    <source>
        <dbReference type="EMBL" id="QNO54742.1"/>
    </source>
</evidence>
<dbReference type="InterPro" id="IPR028994">
    <property type="entry name" value="Integrin_alpha_N"/>
</dbReference>
<dbReference type="Pfam" id="PF13517">
    <property type="entry name" value="FG-GAP_3"/>
    <property type="match status" value="2"/>
</dbReference>
<sequence>MKKMRKIFAIVMVAIMVLAVLIVPTVMSEEDYTYFGFTGNVTPLWKESHNGANWTSAFSVSDLDGDKKDDVLVLMCKYNEATNTETATLIAKQGCNGTHLWEESATVTGSFIEAHPAGDLDGDGTEDVLVLLKKYDANMDTTMATVIAKKGDDGTHIWEESVTGTESFISACPAGDLNGDGKEDVLVHTCICEFNRTQDEPIMDQDMQDMLNITLDELNMTMDEFDMPTTPLIPSFISATVIAKRGYDGHNLWNESATGTYRTSISAYAAGDLDDDGWDDVLVEKSISESEIEWYKEITGDNVSVGYGVITGVARINASDTGVFVETSTTGAVIAKRGYDGSQLWGESANGTGFSSISGHLVGDLDGDGHNDVLVQTITKEFDPATFTAIRNITLIAKRGNNGTHLWEESITGYGWHNLLYGNSAGDLDGDGKEDVLVQMVTDEFDPATNMSATIVSVIAKRGEDGMQFWNESVHGTDLTSLLGCPLREDLDGDGKIDVTVGMGEYNETTNSRKRTEIAKRGYDGKQLWAESLNGSGSTSISALPAGDLDGDGFNDRLVTKYEYDKATDTTKGTVIAKRGYDSSPLWQETVNRTGGAERFEWLLIGQFISVVPTGDLDGDRLSDVLVHTIEYDADTGTTARTVIAKKGDDGTHLWTTESDGPIWVAGTDWRWESLLDNPKTMGLTWGGMLSGPEESGDPTDLTGDGIVNILLGPLDGVYAV</sequence>
<organism evidence="2">
    <name type="scientific">Candidatus Methanophaga sp. ANME-1 ERB7</name>
    <dbReference type="NCBI Taxonomy" id="2759913"/>
    <lineage>
        <taxon>Archaea</taxon>
        <taxon>Methanobacteriati</taxon>
        <taxon>Methanobacteriota</taxon>
        <taxon>Stenosarchaea group</taxon>
        <taxon>Methanomicrobia</taxon>
        <taxon>Candidatus Methanophagales</taxon>
        <taxon>Candidatus Methanophagaceae</taxon>
        <taxon>Candidatus Methanophaga</taxon>
    </lineage>
</organism>
<dbReference type="PANTHER" id="PTHR44103:SF1">
    <property type="entry name" value="PROPROTEIN CONVERTASE P"/>
    <property type="match status" value="1"/>
</dbReference>
<dbReference type="PANTHER" id="PTHR44103">
    <property type="entry name" value="PROPROTEIN CONVERTASE P"/>
    <property type="match status" value="1"/>
</dbReference>
<reference evidence="2" key="1">
    <citation type="submission" date="2020-06" db="EMBL/GenBank/DDBJ databases">
        <title>Unique genomic features of the anaerobic methanotrophic archaea.</title>
        <authorList>
            <person name="Chadwick G.L."/>
            <person name="Skennerton C.T."/>
            <person name="Laso-Perez R."/>
            <person name="Leu A.O."/>
            <person name="Speth D.R."/>
            <person name="Yu H."/>
            <person name="Morgan-Lang C."/>
            <person name="Hatzenpichler R."/>
            <person name="Goudeau D."/>
            <person name="Malmstrom R."/>
            <person name="Brazelton W.J."/>
            <person name="Woyke T."/>
            <person name="Hallam S.J."/>
            <person name="Tyson G.W."/>
            <person name="Wegener G."/>
            <person name="Boetius A."/>
            <person name="Orphan V."/>
        </authorList>
    </citation>
    <scope>NUCLEOTIDE SEQUENCE</scope>
</reference>
<accession>A0A7G9Z3A8</accession>
<protein>
    <recommendedName>
        <fullName evidence="3">FG-GAP repeat protein</fullName>
    </recommendedName>
</protein>
<dbReference type="Gene3D" id="2.130.10.130">
    <property type="entry name" value="Integrin alpha, N-terminal"/>
    <property type="match status" value="2"/>
</dbReference>
<name>A0A7G9Z3A8_9EURY</name>
<dbReference type="SUPFAM" id="SSF69318">
    <property type="entry name" value="Integrin alpha N-terminal domain"/>
    <property type="match status" value="2"/>
</dbReference>
<evidence type="ECO:0008006" key="3">
    <source>
        <dbReference type="Google" id="ProtNLM"/>
    </source>
</evidence>
<keyword evidence="1" id="KW-0732">Signal</keyword>
<proteinExistence type="predicted"/>
<gene>
    <name evidence="2" type="ORF">FCNABNJO_00008</name>
</gene>